<dbReference type="Proteomes" id="UP001157502">
    <property type="component" value="Chromosome 2"/>
</dbReference>
<reference evidence="1" key="1">
    <citation type="submission" date="2021-05" db="EMBL/GenBank/DDBJ databases">
        <authorList>
            <person name="Pan Q."/>
            <person name="Jouanno E."/>
            <person name="Zahm M."/>
            <person name="Klopp C."/>
            <person name="Cabau C."/>
            <person name="Louis A."/>
            <person name="Berthelot C."/>
            <person name="Parey E."/>
            <person name="Roest Crollius H."/>
            <person name="Montfort J."/>
            <person name="Robinson-Rechavi M."/>
            <person name="Bouchez O."/>
            <person name="Lampietro C."/>
            <person name="Lopez Roques C."/>
            <person name="Donnadieu C."/>
            <person name="Postlethwait J."/>
            <person name="Bobe J."/>
            <person name="Dillon D."/>
            <person name="Chandos A."/>
            <person name="von Hippel F."/>
            <person name="Guiguen Y."/>
        </authorList>
    </citation>
    <scope>NUCLEOTIDE SEQUENCE</scope>
    <source>
        <strain evidence="1">YG-Jan2019</strain>
    </source>
</reference>
<gene>
    <name evidence="1" type="ORF">DPEC_G00018300</name>
</gene>
<dbReference type="EMBL" id="CM055729">
    <property type="protein sequence ID" value="KAJ8014693.1"/>
    <property type="molecule type" value="Genomic_DNA"/>
</dbReference>
<comment type="caution">
    <text evidence="1">The sequence shown here is derived from an EMBL/GenBank/DDBJ whole genome shotgun (WGS) entry which is preliminary data.</text>
</comment>
<name>A0ACC2HGT4_DALPE</name>
<keyword evidence="2" id="KW-1185">Reference proteome</keyword>
<evidence type="ECO:0000313" key="2">
    <source>
        <dbReference type="Proteomes" id="UP001157502"/>
    </source>
</evidence>
<evidence type="ECO:0000313" key="1">
    <source>
        <dbReference type="EMBL" id="KAJ8014693.1"/>
    </source>
</evidence>
<organism evidence="1 2">
    <name type="scientific">Dallia pectoralis</name>
    <name type="common">Alaska blackfish</name>
    <dbReference type="NCBI Taxonomy" id="75939"/>
    <lineage>
        <taxon>Eukaryota</taxon>
        <taxon>Metazoa</taxon>
        <taxon>Chordata</taxon>
        <taxon>Craniata</taxon>
        <taxon>Vertebrata</taxon>
        <taxon>Euteleostomi</taxon>
        <taxon>Actinopterygii</taxon>
        <taxon>Neopterygii</taxon>
        <taxon>Teleostei</taxon>
        <taxon>Protacanthopterygii</taxon>
        <taxon>Esociformes</taxon>
        <taxon>Umbridae</taxon>
        <taxon>Dallia</taxon>
    </lineage>
</organism>
<protein>
    <submittedName>
        <fullName evidence="1">Uncharacterized protein</fullName>
    </submittedName>
</protein>
<proteinExistence type="predicted"/>
<accession>A0ACC2HGT4</accession>
<sequence>MSMETFNAIQTTKYALRSRGQTAFQMFKREDFKFSRVDKVLCKNIHTAGTKDKARRQQALLKKKGRLEEFSCQPATSAEQSRKTAVEEERVAKASHIAAQKRKKALEVLVKAKKAKN</sequence>